<accession>A0A0F9P3B1</accession>
<dbReference type="EMBL" id="LAZR01003387">
    <property type="protein sequence ID" value="KKN18877.1"/>
    <property type="molecule type" value="Genomic_DNA"/>
</dbReference>
<organism evidence="1">
    <name type="scientific">marine sediment metagenome</name>
    <dbReference type="NCBI Taxonomy" id="412755"/>
    <lineage>
        <taxon>unclassified sequences</taxon>
        <taxon>metagenomes</taxon>
        <taxon>ecological metagenomes</taxon>
    </lineage>
</organism>
<evidence type="ECO:0000313" key="1">
    <source>
        <dbReference type="EMBL" id="KKN18877.1"/>
    </source>
</evidence>
<comment type="caution">
    <text evidence="1">The sequence shown here is derived from an EMBL/GenBank/DDBJ whole genome shotgun (WGS) entry which is preliminary data.</text>
</comment>
<protein>
    <recommendedName>
        <fullName evidence="2">Transcription elongation factor GreA/GreB C-terminal domain-containing protein</fullName>
    </recommendedName>
</protein>
<evidence type="ECO:0008006" key="2">
    <source>
        <dbReference type="Google" id="ProtNLM"/>
    </source>
</evidence>
<dbReference type="AlphaFoldDB" id="A0A0F9P3B1"/>
<name>A0A0F9P3B1_9ZZZZ</name>
<sequence>MPSKKLLYEFCLSFIENRISRIQNDIRNVQESLTSETKSSAGDKHETGRAMLQLEREKLGHQLAEAESVVQVLMKVPLDTKSKTVRLGNKVKTSKGSYYLAISAGACNVEGETVFCISPRTPVGQLLLSKSIGDTYNFNGDEISILEVS</sequence>
<proteinExistence type="predicted"/>
<reference evidence="1" key="1">
    <citation type="journal article" date="2015" name="Nature">
        <title>Complex archaea that bridge the gap between prokaryotes and eukaryotes.</title>
        <authorList>
            <person name="Spang A."/>
            <person name="Saw J.H."/>
            <person name="Jorgensen S.L."/>
            <person name="Zaremba-Niedzwiedzka K."/>
            <person name="Martijn J."/>
            <person name="Lind A.E."/>
            <person name="van Eijk R."/>
            <person name="Schleper C."/>
            <person name="Guy L."/>
            <person name="Ettema T.J."/>
        </authorList>
    </citation>
    <scope>NUCLEOTIDE SEQUENCE</scope>
</reference>
<gene>
    <name evidence="1" type="ORF">LCGC14_0951360</name>
</gene>